<gene>
    <name evidence="1" type="ORF">RRG08_050579</name>
</gene>
<reference evidence="1" key="1">
    <citation type="journal article" date="2023" name="G3 (Bethesda)">
        <title>A reference genome for the long-term kleptoplast-retaining sea slug Elysia crispata morphotype clarki.</title>
        <authorList>
            <person name="Eastman K.E."/>
            <person name="Pendleton A.L."/>
            <person name="Shaikh M.A."/>
            <person name="Suttiyut T."/>
            <person name="Ogas R."/>
            <person name="Tomko P."/>
            <person name="Gavelis G."/>
            <person name="Widhalm J.R."/>
            <person name="Wisecaver J.H."/>
        </authorList>
    </citation>
    <scope>NUCLEOTIDE SEQUENCE</scope>
    <source>
        <strain evidence="1">ECLA1</strain>
    </source>
</reference>
<accession>A0AAE0Z8D7</accession>
<comment type="caution">
    <text evidence="1">The sequence shown here is derived from an EMBL/GenBank/DDBJ whole genome shotgun (WGS) entry which is preliminary data.</text>
</comment>
<dbReference type="Proteomes" id="UP001283361">
    <property type="component" value="Unassembled WGS sequence"/>
</dbReference>
<dbReference type="EMBL" id="JAWDGP010004484">
    <property type="protein sequence ID" value="KAK3763931.1"/>
    <property type="molecule type" value="Genomic_DNA"/>
</dbReference>
<proteinExistence type="predicted"/>
<evidence type="ECO:0000313" key="1">
    <source>
        <dbReference type="EMBL" id="KAK3763931.1"/>
    </source>
</evidence>
<dbReference type="AlphaFoldDB" id="A0AAE0Z8D7"/>
<evidence type="ECO:0000313" key="2">
    <source>
        <dbReference type="Proteomes" id="UP001283361"/>
    </source>
</evidence>
<keyword evidence="2" id="KW-1185">Reference proteome</keyword>
<organism evidence="1 2">
    <name type="scientific">Elysia crispata</name>
    <name type="common">lettuce slug</name>
    <dbReference type="NCBI Taxonomy" id="231223"/>
    <lineage>
        <taxon>Eukaryota</taxon>
        <taxon>Metazoa</taxon>
        <taxon>Spiralia</taxon>
        <taxon>Lophotrochozoa</taxon>
        <taxon>Mollusca</taxon>
        <taxon>Gastropoda</taxon>
        <taxon>Heterobranchia</taxon>
        <taxon>Euthyneura</taxon>
        <taxon>Panpulmonata</taxon>
        <taxon>Sacoglossa</taxon>
        <taxon>Placobranchoidea</taxon>
        <taxon>Plakobranchidae</taxon>
        <taxon>Elysia</taxon>
    </lineage>
</organism>
<protein>
    <submittedName>
        <fullName evidence="1">Uncharacterized protein</fullName>
    </submittedName>
</protein>
<name>A0AAE0Z8D7_9GAST</name>
<sequence>MFWLDSAQPDGSLSDSVTFSGIFSHAGAVLCRYLASVMWIAMRDGSVQAWPQELFQSALLSQVSMYMYFVIRSSASDSTRSVIMVVTNSSTPTAHMAPIIILIVLTTGHKSRVVIHLLTIGRALVDRAIILRCVDHAHGQMVSCPKIEDIFDVSRARRSTAVGRCF</sequence>